<dbReference type="EMBL" id="JAASRM010000001">
    <property type="protein sequence ID" value="NIK89328.1"/>
    <property type="molecule type" value="Genomic_DNA"/>
</dbReference>
<protein>
    <submittedName>
        <fullName evidence="3">Putative nicotinamide N-methyase</fullName>
    </submittedName>
</protein>
<name>A0A846N0C7_9PROT</name>
<dbReference type="Proteomes" id="UP000570514">
    <property type="component" value="Unassembled WGS sequence"/>
</dbReference>
<evidence type="ECO:0000313" key="4">
    <source>
        <dbReference type="Proteomes" id="UP000570514"/>
    </source>
</evidence>
<dbReference type="InterPro" id="IPR029063">
    <property type="entry name" value="SAM-dependent_MTases_sf"/>
</dbReference>
<dbReference type="Gene3D" id="3.40.50.150">
    <property type="entry name" value="Vaccinia Virus protein VP39"/>
    <property type="match status" value="1"/>
</dbReference>
<accession>A0A846N0C7</accession>
<organism evidence="3 4">
    <name type="scientific">Rhizomicrobium palustre</name>
    <dbReference type="NCBI Taxonomy" id="189966"/>
    <lineage>
        <taxon>Bacteria</taxon>
        <taxon>Pseudomonadati</taxon>
        <taxon>Pseudomonadota</taxon>
        <taxon>Alphaproteobacteria</taxon>
        <taxon>Micropepsales</taxon>
        <taxon>Micropepsaceae</taxon>
        <taxon>Rhizomicrobium</taxon>
    </lineage>
</organism>
<comment type="caution">
    <text evidence="3">The sequence shown here is derived from an EMBL/GenBank/DDBJ whole genome shotgun (WGS) entry which is preliminary data.</text>
</comment>
<dbReference type="InterPro" id="IPR050078">
    <property type="entry name" value="Ribosomal_L11_MeTrfase_PrmA"/>
</dbReference>
<reference evidence="3 4" key="1">
    <citation type="submission" date="2020-03" db="EMBL/GenBank/DDBJ databases">
        <title>Genomic Encyclopedia of Type Strains, Phase IV (KMG-IV): sequencing the most valuable type-strain genomes for metagenomic binning, comparative biology and taxonomic classification.</title>
        <authorList>
            <person name="Goeker M."/>
        </authorList>
    </citation>
    <scope>NUCLEOTIDE SEQUENCE [LARGE SCALE GENOMIC DNA]</scope>
    <source>
        <strain evidence="3 4">DSM 19867</strain>
    </source>
</reference>
<dbReference type="PANTHER" id="PTHR43648">
    <property type="entry name" value="ELECTRON TRANSFER FLAVOPROTEIN BETA SUBUNIT LYSINE METHYLTRANSFERASE"/>
    <property type="match status" value="1"/>
</dbReference>
<dbReference type="PANTHER" id="PTHR43648:SF1">
    <property type="entry name" value="ELECTRON TRANSFER FLAVOPROTEIN BETA SUBUNIT LYSINE METHYLTRANSFERASE"/>
    <property type="match status" value="1"/>
</dbReference>
<keyword evidence="4" id="KW-1185">Reference proteome</keyword>
<dbReference type="RefSeq" id="WP_167083427.1">
    <property type="nucleotide sequence ID" value="NZ_BAAADC010000001.1"/>
</dbReference>
<sequence length="216" mass="23046">MTDPLAFVRATTELETPPLVPEIRLHLANEVLPLWRKTEEELAQEGVAPPYWAFAWAGGQALARYVLDHADEIGVKGASVLDFGAGSGLVAIAAAKAGAAKVLAADIDPFAAAAMVVNAKDNGVVLGTTCEDVIGHAGSWTLILVGDMCYERPLAERLLAWLTAETKAGATVLIGDPGRNYFPKSGITKLATYEVPTSRDLEDRDMRVTSVYRLTP</sequence>
<keyword evidence="2" id="KW-0808">Transferase</keyword>
<evidence type="ECO:0000256" key="1">
    <source>
        <dbReference type="ARBA" id="ARBA00022603"/>
    </source>
</evidence>
<dbReference type="SUPFAM" id="SSF53335">
    <property type="entry name" value="S-adenosyl-L-methionine-dependent methyltransferases"/>
    <property type="match status" value="1"/>
</dbReference>
<dbReference type="AlphaFoldDB" id="A0A846N0C7"/>
<dbReference type="GO" id="GO:0016279">
    <property type="term" value="F:protein-lysine N-methyltransferase activity"/>
    <property type="evidence" value="ECO:0007669"/>
    <property type="project" value="TreeGrafter"/>
</dbReference>
<evidence type="ECO:0000313" key="3">
    <source>
        <dbReference type="EMBL" id="NIK89328.1"/>
    </source>
</evidence>
<keyword evidence="1" id="KW-0489">Methyltransferase</keyword>
<proteinExistence type="predicted"/>
<evidence type="ECO:0000256" key="2">
    <source>
        <dbReference type="ARBA" id="ARBA00022679"/>
    </source>
</evidence>
<dbReference type="Pfam" id="PF06325">
    <property type="entry name" value="PrmA"/>
    <property type="match status" value="1"/>
</dbReference>
<dbReference type="GO" id="GO:0032259">
    <property type="term" value="P:methylation"/>
    <property type="evidence" value="ECO:0007669"/>
    <property type="project" value="UniProtKB-KW"/>
</dbReference>
<gene>
    <name evidence="3" type="ORF">FHS83_002646</name>
</gene>